<dbReference type="EMBL" id="JBHSOW010000088">
    <property type="protein sequence ID" value="MFC5652011.1"/>
    <property type="molecule type" value="Genomic_DNA"/>
</dbReference>
<evidence type="ECO:0000313" key="2">
    <source>
        <dbReference type="Proteomes" id="UP001596047"/>
    </source>
</evidence>
<gene>
    <name evidence="1" type="ORF">ACFPYJ_23410</name>
</gene>
<proteinExistence type="predicted"/>
<comment type="caution">
    <text evidence="1">The sequence shown here is derived from an EMBL/GenBank/DDBJ whole genome shotgun (WGS) entry which is preliminary data.</text>
</comment>
<protein>
    <submittedName>
        <fullName evidence="1">Uncharacterized protein</fullName>
    </submittedName>
</protein>
<dbReference type="Proteomes" id="UP001596047">
    <property type="component" value="Unassembled WGS sequence"/>
</dbReference>
<name>A0ABW0W1J2_9BACL</name>
<sequence length="114" mass="12660">MSPAEKIDSRKNGISFMTQVVPCSANWQLCAVKVGWDFLTPQVYGRQDWVGVFENVENAQNDPAGTYKYGGWQWADAGSPYSTNITANDGYVIAYIVWNYGTKSYQAVAISAPY</sequence>
<accession>A0ABW0W1J2</accession>
<organism evidence="1 2">
    <name type="scientific">Paenibacillus solisilvae</name>
    <dbReference type="NCBI Taxonomy" id="2486751"/>
    <lineage>
        <taxon>Bacteria</taxon>
        <taxon>Bacillati</taxon>
        <taxon>Bacillota</taxon>
        <taxon>Bacilli</taxon>
        <taxon>Bacillales</taxon>
        <taxon>Paenibacillaceae</taxon>
        <taxon>Paenibacillus</taxon>
    </lineage>
</organism>
<evidence type="ECO:0000313" key="1">
    <source>
        <dbReference type="EMBL" id="MFC5652011.1"/>
    </source>
</evidence>
<keyword evidence="2" id="KW-1185">Reference proteome</keyword>
<reference evidence="2" key="1">
    <citation type="journal article" date="2019" name="Int. J. Syst. Evol. Microbiol.">
        <title>The Global Catalogue of Microorganisms (GCM) 10K type strain sequencing project: providing services to taxonomists for standard genome sequencing and annotation.</title>
        <authorList>
            <consortium name="The Broad Institute Genomics Platform"/>
            <consortium name="The Broad Institute Genome Sequencing Center for Infectious Disease"/>
            <person name="Wu L."/>
            <person name="Ma J."/>
        </authorList>
    </citation>
    <scope>NUCLEOTIDE SEQUENCE [LARGE SCALE GENOMIC DNA]</scope>
    <source>
        <strain evidence="2">CGMCC 1.3240</strain>
    </source>
</reference>